<proteinExistence type="predicted"/>
<dbReference type="Proteomes" id="UP001154282">
    <property type="component" value="Unassembled WGS sequence"/>
</dbReference>
<feature type="coiled-coil region" evidence="1">
    <location>
        <begin position="257"/>
        <end position="288"/>
    </location>
</feature>
<keyword evidence="4" id="KW-1185">Reference proteome</keyword>
<evidence type="ECO:0000313" key="3">
    <source>
        <dbReference type="EMBL" id="CAI0419243.1"/>
    </source>
</evidence>
<sequence length="320" mass="37543">MDPDACDRVIVHHQLKAMSEGSEEEEESEEEESSEGSEEEGESEGESSEGLEEEAESEQETIKPKIYLGPPEGFDSYPENKYGKRSCQRCQKLREREFKPKDDDCNYLYDKDDFEGDEELKLRVIHHRKKKWITGGFYADCQPAYTRYGGIYHQEHHWEVLNLDEMIRSSVRFVIKQYKKLKGHGLILKDILNTTMERYACWWFYVTFTGCEQSSSDEVRIYQTLVAYFFRGGEHEVAILRRKIIGQDEYVDLLPPSDELTEERTRLKKELMSTLDEEDRQVFELEEKIKGGEVNALMKRKKEPKATERSDCDLRALIGR</sequence>
<name>A0AAV0KAZ5_9ROSI</name>
<evidence type="ECO:0000313" key="4">
    <source>
        <dbReference type="Proteomes" id="UP001154282"/>
    </source>
</evidence>
<keyword evidence="1" id="KW-0175">Coiled coil</keyword>
<feature type="compositionally biased region" description="Acidic residues" evidence="2">
    <location>
        <begin position="21"/>
        <end position="59"/>
    </location>
</feature>
<evidence type="ECO:0000256" key="2">
    <source>
        <dbReference type="SAM" id="MobiDB-lite"/>
    </source>
</evidence>
<gene>
    <name evidence="3" type="ORF">LITE_LOCUS17925</name>
</gene>
<protein>
    <submittedName>
        <fullName evidence="3">Uncharacterized protein</fullName>
    </submittedName>
</protein>
<feature type="compositionally biased region" description="Basic and acidic residues" evidence="2">
    <location>
        <begin position="1"/>
        <end position="10"/>
    </location>
</feature>
<feature type="region of interest" description="Disordered" evidence="2">
    <location>
        <begin position="1"/>
        <end position="82"/>
    </location>
</feature>
<dbReference type="EMBL" id="CAMGYJ010000005">
    <property type="protein sequence ID" value="CAI0419243.1"/>
    <property type="molecule type" value="Genomic_DNA"/>
</dbReference>
<reference evidence="3" key="1">
    <citation type="submission" date="2022-08" db="EMBL/GenBank/DDBJ databases">
        <authorList>
            <person name="Gutierrez-Valencia J."/>
        </authorList>
    </citation>
    <scope>NUCLEOTIDE SEQUENCE</scope>
</reference>
<evidence type="ECO:0000256" key="1">
    <source>
        <dbReference type="SAM" id="Coils"/>
    </source>
</evidence>
<organism evidence="3 4">
    <name type="scientific">Linum tenue</name>
    <dbReference type="NCBI Taxonomy" id="586396"/>
    <lineage>
        <taxon>Eukaryota</taxon>
        <taxon>Viridiplantae</taxon>
        <taxon>Streptophyta</taxon>
        <taxon>Embryophyta</taxon>
        <taxon>Tracheophyta</taxon>
        <taxon>Spermatophyta</taxon>
        <taxon>Magnoliopsida</taxon>
        <taxon>eudicotyledons</taxon>
        <taxon>Gunneridae</taxon>
        <taxon>Pentapetalae</taxon>
        <taxon>rosids</taxon>
        <taxon>fabids</taxon>
        <taxon>Malpighiales</taxon>
        <taxon>Linaceae</taxon>
        <taxon>Linum</taxon>
    </lineage>
</organism>
<comment type="caution">
    <text evidence="3">The sequence shown here is derived from an EMBL/GenBank/DDBJ whole genome shotgun (WGS) entry which is preliminary data.</text>
</comment>
<accession>A0AAV0KAZ5</accession>
<dbReference type="AlphaFoldDB" id="A0AAV0KAZ5"/>